<evidence type="ECO:0000256" key="1">
    <source>
        <dbReference type="SAM" id="MobiDB-lite"/>
    </source>
</evidence>
<keyword evidence="4" id="KW-1185">Reference proteome</keyword>
<dbReference type="EMBL" id="ML978178">
    <property type="protein sequence ID" value="KAF2031761.1"/>
    <property type="molecule type" value="Genomic_DNA"/>
</dbReference>
<gene>
    <name evidence="3" type="ORF">EK21DRAFT_110655</name>
</gene>
<dbReference type="AlphaFoldDB" id="A0A9P4HEV3"/>
<feature type="region of interest" description="Disordered" evidence="1">
    <location>
        <begin position="284"/>
        <end position="385"/>
    </location>
</feature>
<feature type="compositionally biased region" description="Polar residues" evidence="1">
    <location>
        <begin position="598"/>
        <end position="610"/>
    </location>
</feature>
<feature type="compositionally biased region" description="Polar residues" evidence="1">
    <location>
        <begin position="580"/>
        <end position="590"/>
    </location>
</feature>
<organism evidence="3 4">
    <name type="scientific">Setomelanomma holmii</name>
    <dbReference type="NCBI Taxonomy" id="210430"/>
    <lineage>
        <taxon>Eukaryota</taxon>
        <taxon>Fungi</taxon>
        <taxon>Dikarya</taxon>
        <taxon>Ascomycota</taxon>
        <taxon>Pezizomycotina</taxon>
        <taxon>Dothideomycetes</taxon>
        <taxon>Pleosporomycetidae</taxon>
        <taxon>Pleosporales</taxon>
        <taxon>Pleosporineae</taxon>
        <taxon>Phaeosphaeriaceae</taxon>
        <taxon>Setomelanomma</taxon>
    </lineage>
</organism>
<accession>A0A9P4HEV3</accession>
<feature type="compositionally biased region" description="Low complexity" evidence="1">
    <location>
        <begin position="348"/>
        <end position="385"/>
    </location>
</feature>
<name>A0A9P4HEV3_9PLEO</name>
<feature type="compositionally biased region" description="Basic and acidic residues" evidence="1">
    <location>
        <begin position="100"/>
        <end position="118"/>
    </location>
</feature>
<evidence type="ECO:0000259" key="2">
    <source>
        <dbReference type="Pfam" id="PF26118"/>
    </source>
</evidence>
<feature type="region of interest" description="Disordered" evidence="1">
    <location>
        <begin position="631"/>
        <end position="695"/>
    </location>
</feature>
<feature type="region of interest" description="Disordered" evidence="1">
    <location>
        <begin position="508"/>
        <end position="610"/>
    </location>
</feature>
<protein>
    <recommendedName>
        <fullName evidence="2">DUF8035 domain-containing protein</fullName>
    </recommendedName>
</protein>
<dbReference type="Proteomes" id="UP000799777">
    <property type="component" value="Unassembled WGS sequence"/>
</dbReference>
<feature type="region of interest" description="Disordered" evidence="1">
    <location>
        <begin position="96"/>
        <end position="118"/>
    </location>
</feature>
<dbReference type="Pfam" id="PF26118">
    <property type="entry name" value="DUF8035"/>
    <property type="match status" value="1"/>
</dbReference>
<dbReference type="OrthoDB" id="5431013at2759"/>
<feature type="domain" description="DUF8035" evidence="2">
    <location>
        <begin position="445"/>
        <end position="509"/>
    </location>
</feature>
<feature type="compositionally biased region" description="Basic residues" evidence="1">
    <location>
        <begin position="673"/>
        <end position="693"/>
    </location>
</feature>
<evidence type="ECO:0000313" key="3">
    <source>
        <dbReference type="EMBL" id="KAF2031761.1"/>
    </source>
</evidence>
<sequence length="712" mass="79029">MMAVLDSILPVVFRSSALALELYRVAASGQNETARGLIRAAGAINNFASTLKQIGTIVKEDDRLPSPEAIETLEDIIEQSQAVSSELESLASLVNDEEQDASHGRQVQDQKGHHRDDSFPTRLAYMTSHLEALRATLSVLLQTLNTAQSIIWSKLRPTIVPQHAAKAVANEWLQLETLITEQQLSIMSTTKSHEQISVSGSLFLMEADSSQSLIAAEQGTGPSPADLHRYQSQDEQIVSLDKTSRAESTWLLAIRKITFSQSELLLDRWTCLPQIDSQLREAQRDLRMQQRDSQQPMVESDSEDDEDRQKPSSTGTRIRSPRRRSGSVQPLFTEVNARSIPARESKYGPTAPLSPAASPRSSRSGLAAPSFGHDSPVSPVSPRSSIGSLPVEAAAAVEAQEEDEDINLEIPWQLCTRKHYWKYIDGRIIGRNTEQLPSVASLERHSWTEIMASWVCKEAIREAGYKFTQVQKDVQDGRRTKLETCFCIERPLQFEQVKQLVERTVEIYRQKKPPSPAPQARRSSFNRPPPVDRDRTPVPHKTHPPMGRPAGSTSIPPLAPPPLSRSISTPGPGPMPGFHQMQNPHASNLQIPIPPGPYSTSVPQNPYTPQMLYNSPQAMYPPNVTFSNPAIPPHLQPYVPQSPLRNSHLHPHAKSKYDDDFTTSESDSGEDRRRRRSKSRSRDLKKKKSHNKSKAAGLLMGVGGLTALLDGL</sequence>
<dbReference type="InterPro" id="IPR058348">
    <property type="entry name" value="DUF8035"/>
</dbReference>
<comment type="caution">
    <text evidence="3">The sequence shown here is derived from an EMBL/GenBank/DDBJ whole genome shotgun (WGS) entry which is preliminary data.</text>
</comment>
<evidence type="ECO:0000313" key="4">
    <source>
        <dbReference type="Proteomes" id="UP000799777"/>
    </source>
</evidence>
<reference evidence="3" key="1">
    <citation type="journal article" date="2020" name="Stud. Mycol.">
        <title>101 Dothideomycetes genomes: a test case for predicting lifestyles and emergence of pathogens.</title>
        <authorList>
            <person name="Haridas S."/>
            <person name="Albert R."/>
            <person name="Binder M."/>
            <person name="Bloem J."/>
            <person name="Labutti K."/>
            <person name="Salamov A."/>
            <person name="Andreopoulos B."/>
            <person name="Baker S."/>
            <person name="Barry K."/>
            <person name="Bills G."/>
            <person name="Bluhm B."/>
            <person name="Cannon C."/>
            <person name="Castanera R."/>
            <person name="Culley D."/>
            <person name="Daum C."/>
            <person name="Ezra D."/>
            <person name="Gonzalez J."/>
            <person name="Henrissat B."/>
            <person name="Kuo A."/>
            <person name="Liang C."/>
            <person name="Lipzen A."/>
            <person name="Lutzoni F."/>
            <person name="Magnuson J."/>
            <person name="Mondo S."/>
            <person name="Nolan M."/>
            <person name="Ohm R."/>
            <person name="Pangilinan J."/>
            <person name="Park H.-J."/>
            <person name="Ramirez L."/>
            <person name="Alfaro M."/>
            <person name="Sun H."/>
            <person name="Tritt A."/>
            <person name="Yoshinaga Y."/>
            <person name="Zwiers L.-H."/>
            <person name="Turgeon B."/>
            <person name="Goodwin S."/>
            <person name="Spatafora J."/>
            <person name="Crous P."/>
            <person name="Grigoriev I."/>
        </authorList>
    </citation>
    <scope>NUCLEOTIDE SEQUENCE</scope>
    <source>
        <strain evidence="3">CBS 110217</strain>
    </source>
</reference>
<proteinExistence type="predicted"/>